<feature type="compositionally biased region" description="Polar residues" evidence="1">
    <location>
        <begin position="295"/>
        <end position="304"/>
    </location>
</feature>
<protein>
    <submittedName>
        <fullName evidence="2">Uncharacterized protein</fullName>
    </submittedName>
</protein>
<dbReference type="EMBL" id="NNAY01000808">
    <property type="protein sequence ID" value="OXU26411.1"/>
    <property type="molecule type" value="Genomic_DNA"/>
</dbReference>
<evidence type="ECO:0000313" key="2">
    <source>
        <dbReference type="EMBL" id="OXU26411.1"/>
    </source>
</evidence>
<comment type="caution">
    <text evidence="2">The sequence shown here is derived from an EMBL/GenBank/DDBJ whole genome shotgun (WGS) entry which is preliminary data.</text>
</comment>
<reference evidence="2 3" key="1">
    <citation type="journal article" date="2017" name="Curr. Biol.">
        <title>The Evolution of Venom by Co-option of Single-Copy Genes.</title>
        <authorList>
            <person name="Martinson E.O."/>
            <person name="Mrinalini"/>
            <person name="Kelkar Y.D."/>
            <person name="Chang C.H."/>
            <person name="Werren J.H."/>
        </authorList>
    </citation>
    <scope>NUCLEOTIDE SEQUENCE [LARGE SCALE GENOMIC DNA]</scope>
    <source>
        <strain evidence="2 3">Alberta</strain>
        <tissue evidence="2">Whole body</tissue>
    </source>
</reference>
<proteinExistence type="predicted"/>
<dbReference type="AlphaFoldDB" id="A0A232F6E9"/>
<sequence length="384" mass="43522">MTPVQQDSVNSALERVTSDNERPSIMMVLGCLIKSGDWKIVSHNINASKRRRQSSDGKVSPSAKRLCIRNVKETRAVHSVVDLINSDDDDIVICMHYFVCSSTKRDNCYKDTANISTYFDSKLFNVDLSALQPIISKRNSWLNDDSLDAFLGVVQENHPVFEVQSMMYLYYLHSVQPAQTKTSVVIIGGTCTKHWRFRYYDGHTVRIYDAIPNYAIGKPVEKEKRYISQRFSGILESKNVCRGGCNCSLRIFCSQITSLERCTRFHRAMALYNCVLEKKLTGRNEDEKSELPSVDSETSPHPTYNATFEVRRGKLQNRINGSGKSCLCKSRNCYSEEITNDADMSFAPANKRRLAHRSKEISLASHHCSLAARNRDPELGKSTS</sequence>
<evidence type="ECO:0000256" key="1">
    <source>
        <dbReference type="SAM" id="MobiDB-lite"/>
    </source>
</evidence>
<keyword evidence="3" id="KW-1185">Reference proteome</keyword>
<gene>
    <name evidence="2" type="ORF">TSAR_009779</name>
</gene>
<dbReference type="Proteomes" id="UP000215335">
    <property type="component" value="Unassembled WGS sequence"/>
</dbReference>
<evidence type="ECO:0000313" key="3">
    <source>
        <dbReference type="Proteomes" id="UP000215335"/>
    </source>
</evidence>
<organism evidence="2 3">
    <name type="scientific">Trichomalopsis sarcophagae</name>
    <dbReference type="NCBI Taxonomy" id="543379"/>
    <lineage>
        <taxon>Eukaryota</taxon>
        <taxon>Metazoa</taxon>
        <taxon>Ecdysozoa</taxon>
        <taxon>Arthropoda</taxon>
        <taxon>Hexapoda</taxon>
        <taxon>Insecta</taxon>
        <taxon>Pterygota</taxon>
        <taxon>Neoptera</taxon>
        <taxon>Endopterygota</taxon>
        <taxon>Hymenoptera</taxon>
        <taxon>Apocrita</taxon>
        <taxon>Proctotrupomorpha</taxon>
        <taxon>Chalcidoidea</taxon>
        <taxon>Pteromalidae</taxon>
        <taxon>Pteromalinae</taxon>
        <taxon>Trichomalopsis</taxon>
    </lineage>
</organism>
<feature type="region of interest" description="Disordered" evidence="1">
    <location>
        <begin position="285"/>
        <end position="304"/>
    </location>
</feature>
<name>A0A232F6E9_9HYME</name>
<dbReference type="STRING" id="543379.A0A232F6E9"/>
<accession>A0A232F6E9</accession>